<name>A0ABW0ZK27_9ACTN</name>
<sequence length="140" mass="15027">MLALEVMVMFTIRNLGGVALFLAGTTWLWLTPAFAGRDVSTTGLLWASTRVLSLLTVAAFCVATWGLFARHGWWEAVALGSAALGLIALVPFRIAARAGGETAGTVTWNVFVHVVMVAGVFTLLLVPQLERWVDNHVMSG</sequence>
<dbReference type="EMBL" id="JBHSNS010000011">
    <property type="protein sequence ID" value="MFC5730842.1"/>
    <property type="molecule type" value="Genomic_DNA"/>
</dbReference>
<keyword evidence="1" id="KW-1133">Transmembrane helix</keyword>
<evidence type="ECO:0000313" key="2">
    <source>
        <dbReference type="EMBL" id="MFC5730842.1"/>
    </source>
</evidence>
<evidence type="ECO:0000256" key="1">
    <source>
        <dbReference type="SAM" id="Phobius"/>
    </source>
</evidence>
<comment type="caution">
    <text evidence="2">The sequence shown here is derived from an EMBL/GenBank/DDBJ whole genome shotgun (WGS) entry which is preliminary data.</text>
</comment>
<accession>A0ABW0ZK27</accession>
<keyword evidence="1" id="KW-0812">Transmembrane</keyword>
<feature type="transmembrane region" description="Helical" evidence="1">
    <location>
        <begin position="51"/>
        <end position="69"/>
    </location>
</feature>
<organism evidence="2 3">
    <name type="scientific">Nocardioides vastitatis</name>
    <dbReference type="NCBI Taxonomy" id="2568655"/>
    <lineage>
        <taxon>Bacteria</taxon>
        <taxon>Bacillati</taxon>
        <taxon>Actinomycetota</taxon>
        <taxon>Actinomycetes</taxon>
        <taxon>Propionibacteriales</taxon>
        <taxon>Nocardioidaceae</taxon>
        <taxon>Nocardioides</taxon>
    </lineage>
</organism>
<protein>
    <recommendedName>
        <fullName evidence="4">DUF4149 domain-containing protein</fullName>
    </recommendedName>
</protein>
<gene>
    <name evidence="2" type="ORF">ACFPQB_18115</name>
</gene>
<dbReference type="Proteomes" id="UP001596072">
    <property type="component" value="Unassembled WGS sequence"/>
</dbReference>
<keyword evidence="1" id="KW-0472">Membrane</keyword>
<evidence type="ECO:0008006" key="4">
    <source>
        <dbReference type="Google" id="ProtNLM"/>
    </source>
</evidence>
<feature type="transmembrane region" description="Helical" evidence="1">
    <location>
        <begin position="106"/>
        <end position="126"/>
    </location>
</feature>
<reference evidence="3" key="1">
    <citation type="journal article" date="2019" name="Int. J. Syst. Evol. Microbiol.">
        <title>The Global Catalogue of Microorganisms (GCM) 10K type strain sequencing project: providing services to taxonomists for standard genome sequencing and annotation.</title>
        <authorList>
            <consortium name="The Broad Institute Genomics Platform"/>
            <consortium name="The Broad Institute Genome Sequencing Center for Infectious Disease"/>
            <person name="Wu L."/>
            <person name="Ma J."/>
        </authorList>
    </citation>
    <scope>NUCLEOTIDE SEQUENCE [LARGE SCALE GENOMIC DNA]</scope>
    <source>
        <strain evidence="3">YIM 94188</strain>
    </source>
</reference>
<evidence type="ECO:0000313" key="3">
    <source>
        <dbReference type="Proteomes" id="UP001596072"/>
    </source>
</evidence>
<proteinExistence type="predicted"/>
<feature type="transmembrane region" description="Helical" evidence="1">
    <location>
        <begin position="76"/>
        <end position="94"/>
    </location>
</feature>
<keyword evidence="3" id="KW-1185">Reference proteome</keyword>
<dbReference type="RefSeq" id="WP_136432130.1">
    <property type="nucleotide sequence ID" value="NZ_JBHSNS010000011.1"/>
</dbReference>